<organism evidence="1 2">
    <name type="scientific">Salvia divinorum</name>
    <name type="common">Maria pastora</name>
    <name type="synonym">Diviner's sage</name>
    <dbReference type="NCBI Taxonomy" id="28513"/>
    <lineage>
        <taxon>Eukaryota</taxon>
        <taxon>Viridiplantae</taxon>
        <taxon>Streptophyta</taxon>
        <taxon>Embryophyta</taxon>
        <taxon>Tracheophyta</taxon>
        <taxon>Spermatophyta</taxon>
        <taxon>Magnoliopsida</taxon>
        <taxon>eudicotyledons</taxon>
        <taxon>Gunneridae</taxon>
        <taxon>Pentapetalae</taxon>
        <taxon>asterids</taxon>
        <taxon>lamiids</taxon>
        <taxon>Lamiales</taxon>
        <taxon>Lamiaceae</taxon>
        <taxon>Nepetoideae</taxon>
        <taxon>Mentheae</taxon>
        <taxon>Salviinae</taxon>
        <taxon>Salvia</taxon>
        <taxon>Salvia subgen. Calosphace</taxon>
    </lineage>
</organism>
<sequence>MKLVVENSHQVMKLAASLMQVPIAEKRGNSRRVSLEKKLKHGPGIKNVKPEKTTLNGWLHIFEQNC</sequence>
<gene>
    <name evidence="1" type="ORF">AAHA92_12168</name>
</gene>
<dbReference type="Proteomes" id="UP001567538">
    <property type="component" value="Unassembled WGS sequence"/>
</dbReference>
<reference evidence="1 2" key="1">
    <citation type="submission" date="2024-06" db="EMBL/GenBank/DDBJ databases">
        <title>A chromosome level genome sequence of Diviner's sage (Salvia divinorum).</title>
        <authorList>
            <person name="Ford S.A."/>
            <person name="Ro D.-K."/>
            <person name="Ness R.W."/>
            <person name="Phillips M.A."/>
        </authorList>
    </citation>
    <scope>NUCLEOTIDE SEQUENCE [LARGE SCALE GENOMIC DNA]</scope>
    <source>
        <strain evidence="1">SAF-2024a</strain>
        <tissue evidence="1">Leaf</tissue>
    </source>
</reference>
<evidence type="ECO:0000313" key="2">
    <source>
        <dbReference type="Proteomes" id="UP001567538"/>
    </source>
</evidence>
<name>A0ABD1HJE0_SALDI</name>
<dbReference type="EMBL" id="JBEAFC010000005">
    <property type="protein sequence ID" value="KAL1556564.1"/>
    <property type="molecule type" value="Genomic_DNA"/>
</dbReference>
<protein>
    <submittedName>
        <fullName evidence="1">Transcription factor GTE10-like</fullName>
    </submittedName>
</protein>
<keyword evidence="2" id="KW-1185">Reference proteome</keyword>
<dbReference type="AlphaFoldDB" id="A0ABD1HJE0"/>
<accession>A0ABD1HJE0</accession>
<evidence type="ECO:0000313" key="1">
    <source>
        <dbReference type="EMBL" id="KAL1556564.1"/>
    </source>
</evidence>
<comment type="caution">
    <text evidence="1">The sequence shown here is derived from an EMBL/GenBank/DDBJ whole genome shotgun (WGS) entry which is preliminary data.</text>
</comment>
<proteinExistence type="predicted"/>